<gene>
    <name evidence="1" type="ORF">FHR72_003059</name>
</gene>
<name>A0A839Q9R7_MYCIR</name>
<proteinExistence type="predicted"/>
<dbReference type="Proteomes" id="UP000550501">
    <property type="component" value="Unassembled WGS sequence"/>
</dbReference>
<evidence type="ECO:0000313" key="1">
    <source>
        <dbReference type="EMBL" id="MBB2991574.1"/>
    </source>
</evidence>
<dbReference type="Pfam" id="PF04328">
    <property type="entry name" value="Sel_put"/>
    <property type="match status" value="1"/>
</dbReference>
<accession>A0A839Q9R7</accession>
<comment type="caution">
    <text evidence="1">The sequence shown here is derived from an EMBL/GenBank/DDBJ whole genome shotgun (WGS) entry which is preliminary data.</text>
</comment>
<organism evidence="1 2">
    <name type="scientific">Mycolicibacterium iranicum</name>
    <name type="common">Mycobacterium iranicum</name>
    <dbReference type="NCBI Taxonomy" id="912594"/>
    <lineage>
        <taxon>Bacteria</taxon>
        <taxon>Bacillati</taxon>
        <taxon>Actinomycetota</taxon>
        <taxon>Actinomycetes</taxon>
        <taxon>Mycobacteriales</taxon>
        <taxon>Mycobacteriaceae</taxon>
        <taxon>Mycolicibacterium</taxon>
    </lineage>
</organism>
<keyword evidence="2" id="KW-1185">Reference proteome</keyword>
<reference evidence="1 2" key="1">
    <citation type="submission" date="2020-08" db="EMBL/GenBank/DDBJ databases">
        <title>The Agave Microbiome: Exploring the role of microbial communities in plant adaptations to desert environments.</title>
        <authorList>
            <person name="Partida-Martinez L.P."/>
        </authorList>
    </citation>
    <scope>NUCLEOTIDE SEQUENCE [LARGE SCALE GENOMIC DNA]</scope>
    <source>
        <strain evidence="1 2">AT2.18</strain>
    </source>
</reference>
<sequence length="45" mass="5307">MGDNHYERYLEHHARTHAGREAMSERDYWRHRHAAADANPGARCC</sequence>
<evidence type="ECO:0000313" key="2">
    <source>
        <dbReference type="Proteomes" id="UP000550501"/>
    </source>
</evidence>
<dbReference type="RefSeq" id="WP_396888454.1">
    <property type="nucleotide sequence ID" value="NZ_JACHVU010000006.1"/>
</dbReference>
<protein>
    <submittedName>
        <fullName evidence="1">Uncharacterized short protein YbdD (DUF466 family)</fullName>
    </submittedName>
</protein>
<dbReference type="EMBL" id="JACHVU010000006">
    <property type="protein sequence ID" value="MBB2991574.1"/>
    <property type="molecule type" value="Genomic_DNA"/>
</dbReference>
<dbReference type="AlphaFoldDB" id="A0A839Q9R7"/>
<dbReference type="InterPro" id="IPR007423">
    <property type="entry name" value="Sel_put"/>
</dbReference>